<accession>A0A427T6Y6</accession>
<reference evidence="1 2" key="1">
    <citation type="submission" date="2018-12" db="EMBL/GenBank/DDBJ databases">
        <title>Amycolatopsis eburnea sp. nov. actinomycete associate with arbuscular mycorrhiza fungal spore.</title>
        <authorList>
            <person name="Lumyong S."/>
            <person name="Chaiya L."/>
        </authorList>
    </citation>
    <scope>NUCLEOTIDE SEQUENCE [LARGE SCALE GENOMIC DNA]</scope>
    <source>
        <strain evidence="1 2">GLM-1</strain>
    </source>
</reference>
<dbReference type="Proteomes" id="UP000267081">
    <property type="component" value="Unassembled WGS sequence"/>
</dbReference>
<dbReference type="RefSeq" id="WP_125311852.1">
    <property type="nucleotide sequence ID" value="NZ_RSEC01000053.1"/>
</dbReference>
<gene>
    <name evidence="1" type="ORF">EIY87_23615</name>
</gene>
<name>A0A427T6Y6_9PSEU</name>
<sequence length="573" mass="59223">MSAPTGGGITVRHCVVRVVRRGGWSWGPDPRGLVRRVLDALPDLLAERFGDLAEDDGPDVEITEPVRLSVRLSAPGAGSPPASFVLEAAVPGGGTLPAEVVSIPLPATAPAGAVPELSTMDTSAELPSFVPAEAADEPTVAALFEELAARDELAALLALLPEETVRRLLSVLLSESGGEYSVALAGEVGEVPGSSAVASLPGPAVELAAELARRLSLPAPPATPAEIAELLGAPEAAATTPPVGTPSGAARTEPRPAGEIRVGSVLPFLLTGPLARTGYLDAIGPALAEAAPLFAAALAYKVLGAPQRGWRRAPADDVAAAAFAGLESVPDLTAFAADAVPALPVLDGVLALSLCRGHDPAGPLLVAGVDDGLLLVDAQGLFPVAWADGAAGLLPHWALCGRPPVLVRDGPLPPSALRDLAAAGVRFLTDARPLRDDPLTRVRWKTPLWTTGGVEPRLAARFSAERLDELVRVLFVEHRAVPLAADRALEHSVSLAASLALGMIAWQLWEGDSPVRALTTFADLEATVRFTRDAVRVKLPLGRRHTDLWRGGALTDVPDVVWLGGRTLTFSGG</sequence>
<proteinExistence type="predicted"/>
<keyword evidence="2" id="KW-1185">Reference proteome</keyword>
<dbReference type="EMBL" id="RSEC01000053">
    <property type="protein sequence ID" value="RSD15372.1"/>
    <property type="molecule type" value="Genomic_DNA"/>
</dbReference>
<dbReference type="AlphaFoldDB" id="A0A427T6Y6"/>
<dbReference type="OrthoDB" id="3296681at2"/>
<protein>
    <submittedName>
        <fullName evidence="1">Uncharacterized protein</fullName>
    </submittedName>
</protein>
<evidence type="ECO:0000313" key="1">
    <source>
        <dbReference type="EMBL" id="RSD15372.1"/>
    </source>
</evidence>
<evidence type="ECO:0000313" key="2">
    <source>
        <dbReference type="Proteomes" id="UP000267081"/>
    </source>
</evidence>
<comment type="caution">
    <text evidence="1">The sequence shown here is derived from an EMBL/GenBank/DDBJ whole genome shotgun (WGS) entry which is preliminary data.</text>
</comment>
<organism evidence="1 2">
    <name type="scientific">Amycolatopsis eburnea</name>
    <dbReference type="NCBI Taxonomy" id="2267691"/>
    <lineage>
        <taxon>Bacteria</taxon>
        <taxon>Bacillati</taxon>
        <taxon>Actinomycetota</taxon>
        <taxon>Actinomycetes</taxon>
        <taxon>Pseudonocardiales</taxon>
        <taxon>Pseudonocardiaceae</taxon>
        <taxon>Amycolatopsis</taxon>
    </lineage>
</organism>